<proteinExistence type="inferred from homology"/>
<evidence type="ECO:0000313" key="6">
    <source>
        <dbReference type="EMBL" id="PXY32601.1"/>
    </source>
</evidence>
<dbReference type="NCBIfam" id="TIGR02727">
    <property type="entry name" value="MTHFS_bact"/>
    <property type="match status" value="1"/>
</dbReference>
<protein>
    <recommendedName>
        <fullName evidence="5">5-formyltetrahydrofolate cyclo-ligase</fullName>
        <ecNumber evidence="5">6.3.3.2</ecNumber>
    </recommendedName>
</protein>
<comment type="cofactor">
    <cofactor evidence="5">
        <name>Mg(2+)</name>
        <dbReference type="ChEBI" id="CHEBI:18420"/>
    </cofactor>
</comment>
<dbReference type="EC" id="6.3.3.2" evidence="5"/>
<dbReference type="PANTHER" id="PTHR23407">
    <property type="entry name" value="ATPASE INHIBITOR/5-FORMYLTETRAHYDROFOLATE CYCLO-LIGASE"/>
    <property type="match status" value="1"/>
</dbReference>
<evidence type="ECO:0000256" key="4">
    <source>
        <dbReference type="PIRSR" id="PIRSR006806-1"/>
    </source>
</evidence>
<dbReference type="InterPro" id="IPR037171">
    <property type="entry name" value="NagB/RpiA_transferase-like"/>
</dbReference>
<dbReference type="GO" id="GO:0035999">
    <property type="term" value="P:tetrahydrofolate interconversion"/>
    <property type="evidence" value="ECO:0007669"/>
    <property type="project" value="TreeGrafter"/>
</dbReference>
<dbReference type="GO" id="GO:0009396">
    <property type="term" value="P:folic acid-containing compound biosynthetic process"/>
    <property type="evidence" value="ECO:0007669"/>
    <property type="project" value="TreeGrafter"/>
</dbReference>
<reference evidence="6 7" key="1">
    <citation type="submission" date="2016-07" db="EMBL/GenBank/DDBJ databases">
        <title>Draft genome sequence of Prauserella muralis DSM 45305, isolated from a mould-covered wall in an indoor environment.</title>
        <authorList>
            <person name="Ruckert C."/>
            <person name="Albersmeier A."/>
            <person name="Jiang C.-L."/>
            <person name="Jiang Y."/>
            <person name="Kalinowski J."/>
            <person name="Schneider O."/>
            <person name="Winkler A."/>
            <person name="Zotchev S.B."/>
        </authorList>
    </citation>
    <scope>NUCLEOTIDE SEQUENCE [LARGE SCALE GENOMIC DNA]</scope>
    <source>
        <strain evidence="6 7">DSM 45305</strain>
    </source>
</reference>
<keyword evidence="2 4" id="KW-0547">Nucleotide-binding</keyword>
<feature type="binding site" evidence="4">
    <location>
        <position position="40"/>
    </location>
    <ligand>
        <name>substrate</name>
    </ligand>
</feature>
<gene>
    <name evidence="6" type="ORF">BAY60_00035</name>
</gene>
<organism evidence="6 7">
    <name type="scientific">Prauserella muralis</name>
    <dbReference type="NCBI Taxonomy" id="588067"/>
    <lineage>
        <taxon>Bacteria</taxon>
        <taxon>Bacillati</taxon>
        <taxon>Actinomycetota</taxon>
        <taxon>Actinomycetes</taxon>
        <taxon>Pseudonocardiales</taxon>
        <taxon>Pseudonocardiaceae</taxon>
        <taxon>Prauserella</taxon>
    </lineage>
</organism>
<dbReference type="InterPro" id="IPR002698">
    <property type="entry name" value="FTHF_cligase"/>
</dbReference>
<comment type="similarity">
    <text evidence="1 5">Belongs to the 5-formyltetrahydrofolate cyclo-ligase family.</text>
</comment>
<dbReference type="GO" id="GO:0046872">
    <property type="term" value="F:metal ion binding"/>
    <property type="evidence" value="ECO:0007669"/>
    <property type="project" value="UniProtKB-KW"/>
</dbReference>
<keyword evidence="6" id="KW-0436">Ligase</keyword>
<dbReference type="InterPro" id="IPR024185">
    <property type="entry name" value="FTHF_cligase-like_sf"/>
</dbReference>
<evidence type="ECO:0000256" key="5">
    <source>
        <dbReference type="RuleBase" id="RU361279"/>
    </source>
</evidence>
<accession>A0A2V4BC20</accession>
<sequence>MTAGRSAITAQQQVVEARALADTAAGLVTERAGLTVCCYVPFGPEPGSIALLDVLRSGGARVLLPVIPDTPGPLDWAEYTGTSSLVAGPYRGVLEPSGPRLGPAGVAEAGLVLVPALGVDRRGVRLGRGGGYYDRSLVLASPGTELMAAVRDDELVERLPADPHDVRMTAALTPGYGVVRLAGDGATA</sequence>
<dbReference type="GO" id="GO:0005524">
    <property type="term" value="F:ATP binding"/>
    <property type="evidence" value="ECO:0007669"/>
    <property type="project" value="UniProtKB-KW"/>
</dbReference>
<evidence type="ECO:0000256" key="3">
    <source>
        <dbReference type="ARBA" id="ARBA00022840"/>
    </source>
</evidence>
<feature type="binding site" evidence="4">
    <location>
        <position position="45"/>
    </location>
    <ligand>
        <name>substrate</name>
    </ligand>
</feature>
<dbReference type="PIRSF" id="PIRSF006806">
    <property type="entry name" value="FTHF_cligase"/>
    <property type="match status" value="1"/>
</dbReference>
<dbReference type="SUPFAM" id="SSF100950">
    <property type="entry name" value="NagB/RpiA/CoA transferase-like"/>
    <property type="match status" value="1"/>
</dbReference>
<dbReference type="PANTHER" id="PTHR23407:SF1">
    <property type="entry name" value="5-FORMYLTETRAHYDROFOLATE CYCLO-LIGASE"/>
    <property type="match status" value="1"/>
</dbReference>
<comment type="catalytic activity">
    <reaction evidence="5">
        <text>(6S)-5-formyl-5,6,7,8-tetrahydrofolate + ATP = (6R)-5,10-methenyltetrahydrofolate + ADP + phosphate</text>
        <dbReference type="Rhea" id="RHEA:10488"/>
        <dbReference type="ChEBI" id="CHEBI:30616"/>
        <dbReference type="ChEBI" id="CHEBI:43474"/>
        <dbReference type="ChEBI" id="CHEBI:57455"/>
        <dbReference type="ChEBI" id="CHEBI:57457"/>
        <dbReference type="ChEBI" id="CHEBI:456216"/>
        <dbReference type="EC" id="6.3.3.2"/>
    </reaction>
</comment>
<evidence type="ECO:0000256" key="2">
    <source>
        <dbReference type="ARBA" id="ARBA00022741"/>
    </source>
</evidence>
<dbReference type="Pfam" id="PF01812">
    <property type="entry name" value="5-FTHF_cyc-lig"/>
    <property type="match status" value="1"/>
</dbReference>
<comment type="caution">
    <text evidence="6">The sequence shown here is derived from an EMBL/GenBank/DDBJ whole genome shotgun (WGS) entry which is preliminary data.</text>
</comment>
<evidence type="ECO:0000313" key="7">
    <source>
        <dbReference type="Proteomes" id="UP000249915"/>
    </source>
</evidence>
<dbReference type="EMBL" id="MASW01000001">
    <property type="protein sequence ID" value="PXY32601.1"/>
    <property type="molecule type" value="Genomic_DNA"/>
</dbReference>
<feature type="binding site" evidence="4">
    <location>
        <begin position="125"/>
        <end position="133"/>
    </location>
    <ligand>
        <name>ATP</name>
        <dbReference type="ChEBI" id="CHEBI:30616"/>
    </ligand>
</feature>
<keyword evidence="3 4" id="KW-0067">ATP-binding</keyword>
<dbReference type="Proteomes" id="UP000249915">
    <property type="component" value="Unassembled WGS sequence"/>
</dbReference>
<dbReference type="AlphaFoldDB" id="A0A2V4BC20"/>
<evidence type="ECO:0000256" key="1">
    <source>
        <dbReference type="ARBA" id="ARBA00010638"/>
    </source>
</evidence>
<keyword evidence="5" id="KW-0460">Magnesium</keyword>
<keyword evidence="5" id="KW-0479">Metal-binding</keyword>
<dbReference type="GO" id="GO:0030272">
    <property type="term" value="F:5-formyltetrahydrofolate cyclo-ligase activity"/>
    <property type="evidence" value="ECO:0007669"/>
    <property type="project" value="UniProtKB-EC"/>
</dbReference>
<keyword evidence="7" id="KW-1185">Reference proteome</keyword>
<dbReference type="Gene3D" id="3.40.50.10420">
    <property type="entry name" value="NagB/RpiA/CoA transferase-like"/>
    <property type="match status" value="1"/>
</dbReference>
<name>A0A2V4BC20_9PSEU</name>